<sequence>MSAVWKSTCSCCGERHTFHFRDADVLPRDQAYEFVCPTTTELTLYADDDCEWPHVNAARPEDAVDVRFRGSS</sequence>
<organism evidence="1 2">
    <name type="scientific">Anatilimnocola aggregata</name>
    <dbReference type="NCBI Taxonomy" id="2528021"/>
    <lineage>
        <taxon>Bacteria</taxon>
        <taxon>Pseudomonadati</taxon>
        <taxon>Planctomycetota</taxon>
        <taxon>Planctomycetia</taxon>
        <taxon>Pirellulales</taxon>
        <taxon>Pirellulaceae</taxon>
        <taxon>Anatilimnocola</taxon>
    </lineage>
</organism>
<proteinExistence type="predicted"/>
<dbReference type="EMBL" id="CP036274">
    <property type="protein sequence ID" value="QDU29063.1"/>
    <property type="molecule type" value="Genomic_DNA"/>
</dbReference>
<accession>A0A517YFQ5</accession>
<protein>
    <submittedName>
        <fullName evidence="1">Uncharacterized protein</fullName>
    </submittedName>
</protein>
<evidence type="ECO:0000313" key="2">
    <source>
        <dbReference type="Proteomes" id="UP000315017"/>
    </source>
</evidence>
<name>A0A517YFQ5_9BACT</name>
<keyword evidence="2" id="KW-1185">Reference proteome</keyword>
<reference evidence="1 2" key="1">
    <citation type="submission" date="2019-02" db="EMBL/GenBank/DDBJ databases">
        <title>Deep-cultivation of Planctomycetes and their phenomic and genomic characterization uncovers novel biology.</title>
        <authorList>
            <person name="Wiegand S."/>
            <person name="Jogler M."/>
            <person name="Boedeker C."/>
            <person name="Pinto D."/>
            <person name="Vollmers J."/>
            <person name="Rivas-Marin E."/>
            <person name="Kohn T."/>
            <person name="Peeters S.H."/>
            <person name="Heuer A."/>
            <person name="Rast P."/>
            <person name="Oberbeckmann S."/>
            <person name="Bunk B."/>
            <person name="Jeske O."/>
            <person name="Meyerdierks A."/>
            <person name="Storesund J.E."/>
            <person name="Kallscheuer N."/>
            <person name="Luecker S."/>
            <person name="Lage O.M."/>
            <person name="Pohl T."/>
            <person name="Merkel B.J."/>
            <person name="Hornburger P."/>
            <person name="Mueller R.-W."/>
            <person name="Bruemmer F."/>
            <person name="Labrenz M."/>
            <person name="Spormann A.M."/>
            <person name="Op den Camp H."/>
            <person name="Overmann J."/>
            <person name="Amann R."/>
            <person name="Jetten M.S.M."/>
            <person name="Mascher T."/>
            <person name="Medema M.H."/>
            <person name="Devos D.P."/>
            <person name="Kaster A.-K."/>
            <person name="Ovreas L."/>
            <person name="Rohde M."/>
            <person name="Galperin M.Y."/>
            <person name="Jogler C."/>
        </authorList>
    </citation>
    <scope>NUCLEOTIDE SEQUENCE [LARGE SCALE GENOMIC DNA]</scope>
    <source>
        <strain evidence="1 2">ETA_A8</strain>
    </source>
</reference>
<evidence type="ECO:0000313" key="1">
    <source>
        <dbReference type="EMBL" id="QDU29063.1"/>
    </source>
</evidence>
<dbReference type="KEGG" id="aagg:ETAA8_41700"/>
<gene>
    <name evidence="1" type="ORF">ETAA8_41700</name>
</gene>
<dbReference type="AlphaFoldDB" id="A0A517YFQ5"/>
<dbReference type="Proteomes" id="UP000315017">
    <property type="component" value="Chromosome"/>
</dbReference>